<name>A0ACC2KLP1_PERAE</name>
<evidence type="ECO:0000313" key="2">
    <source>
        <dbReference type="Proteomes" id="UP001234297"/>
    </source>
</evidence>
<organism evidence="1 2">
    <name type="scientific">Persea americana</name>
    <name type="common">Avocado</name>
    <dbReference type="NCBI Taxonomy" id="3435"/>
    <lineage>
        <taxon>Eukaryota</taxon>
        <taxon>Viridiplantae</taxon>
        <taxon>Streptophyta</taxon>
        <taxon>Embryophyta</taxon>
        <taxon>Tracheophyta</taxon>
        <taxon>Spermatophyta</taxon>
        <taxon>Magnoliopsida</taxon>
        <taxon>Magnoliidae</taxon>
        <taxon>Laurales</taxon>
        <taxon>Lauraceae</taxon>
        <taxon>Persea</taxon>
    </lineage>
</organism>
<keyword evidence="2" id="KW-1185">Reference proteome</keyword>
<dbReference type="Proteomes" id="UP001234297">
    <property type="component" value="Chromosome 10"/>
</dbReference>
<dbReference type="EMBL" id="CM056818">
    <property type="protein sequence ID" value="KAJ8622032.1"/>
    <property type="molecule type" value="Genomic_DNA"/>
</dbReference>
<evidence type="ECO:0000313" key="1">
    <source>
        <dbReference type="EMBL" id="KAJ8622032.1"/>
    </source>
</evidence>
<gene>
    <name evidence="1" type="ORF">MRB53_030561</name>
</gene>
<proteinExistence type="predicted"/>
<protein>
    <submittedName>
        <fullName evidence="1">Uncharacterized protein</fullName>
    </submittedName>
</protein>
<reference evidence="1 2" key="1">
    <citation type="journal article" date="2022" name="Hortic Res">
        <title>A haplotype resolved chromosomal level avocado genome allows analysis of novel avocado genes.</title>
        <authorList>
            <person name="Nath O."/>
            <person name="Fletcher S.J."/>
            <person name="Hayward A."/>
            <person name="Shaw L.M."/>
            <person name="Masouleh A.K."/>
            <person name="Furtado A."/>
            <person name="Henry R.J."/>
            <person name="Mitter N."/>
        </authorList>
    </citation>
    <scope>NUCLEOTIDE SEQUENCE [LARGE SCALE GENOMIC DNA]</scope>
    <source>
        <strain evidence="2">cv. Hass</strain>
    </source>
</reference>
<comment type="caution">
    <text evidence="1">The sequence shown here is derived from an EMBL/GenBank/DDBJ whole genome shotgun (WGS) entry which is preliminary data.</text>
</comment>
<sequence>MIAIKKNMDSALPSDLPPDLLHEAKLRLGNHSSLLKASFKGVSSMAATRVQKERIVDPSNAQEYDANRDLPETHLGDISTCVLGEPLVVSTLPHDEDVDGLIVRVFLRSLSRNRIRLGLIPEKRDHLALLSRNTVNRRSLIKPVGHDLPLPISPSQPSPGVLLLPRSPSQPSPDAAIFRRRPSGIVGEERSHSCCCRWERKKIQTIPNTVDHPPSIPARPSSPLFRRRAAAAASQSGYLPVVAAEEENSD</sequence>
<accession>A0ACC2KLP1</accession>